<proteinExistence type="predicted"/>
<evidence type="ECO:0008006" key="4">
    <source>
        <dbReference type="Google" id="ProtNLM"/>
    </source>
</evidence>
<organism evidence="2 3">
    <name type="scientific">Kribbella orskensis</name>
    <dbReference type="NCBI Taxonomy" id="2512216"/>
    <lineage>
        <taxon>Bacteria</taxon>
        <taxon>Bacillati</taxon>
        <taxon>Actinomycetota</taxon>
        <taxon>Actinomycetes</taxon>
        <taxon>Propionibacteriales</taxon>
        <taxon>Kribbellaceae</taxon>
        <taxon>Kribbella</taxon>
    </lineage>
</organism>
<reference evidence="2 3" key="1">
    <citation type="journal article" date="2015" name="Stand. Genomic Sci.">
        <title>Genomic Encyclopedia of Bacterial and Archaeal Type Strains, Phase III: the genomes of soil and plant-associated and newly described type strains.</title>
        <authorList>
            <person name="Whitman W.B."/>
            <person name="Woyke T."/>
            <person name="Klenk H.P."/>
            <person name="Zhou Y."/>
            <person name="Lilburn T.G."/>
            <person name="Beck B.J."/>
            <person name="De Vos P."/>
            <person name="Vandamme P."/>
            <person name="Eisen J.A."/>
            <person name="Garrity G."/>
            <person name="Hugenholtz P."/>
            <person name="Kyrpides N.C."/>
        </authorList>
    </citation>
    <scope>NUCLEOTIDE SEQUENCE [LARGE SCALE GENOMIC DNA]</scope>
    <source>
        <strain evidence="2 3">VKM Ac-2538</strain>
    </source>
</reference>
<keyword evidence="1" id="KW-0472">Membrane</keyword>
<evidence type="ECO:0000313" key="2">
    <source>
        <dbReference type="EMBL" id="TCO27374.1"/>
    </source>
</evidence>
<evidence type="ECO:0000256" key="1">
    <source>
        <dbReference type="SAM" id="Phobius"/>
    </source>
</evidence>
<keyword evidence="1" id="KW-1133">Transmembrane helix</keyword>
<dbReference type="Proteomes" id="UP000295818">
    <property type="component" value="Unassembled WGS sequence"/>
</dbReference>
<comment type="caution">
    <text evidence="2">The sequence shown here is derived from an EMBL/GenBank/DDBJ whole genome shotgun (WGS) entry which is preliminary data.</text>
</comment>
<evidence type="ECO:0000313" key="3">
    <source>
        <dbReference type="Proteomes" id="UP000295818"/>
    </source>
</evidence>
<name>A0ABY2BPM7_9ACTN</name>
<sequence>MVGVSGWALAVSFLALVVSLAAAWFAYEQKEAARATLKVESDRLTDERTPSFTAAVVSHDGGETQWYRLTLTLDTPWALTKVHVKLPENHGISFTSSQKGVEPDASPPILSADGGPLTAGRELTWRIALDEQWSRKALLQVLCSDRDGRHWTVAVPLTLPSQPFAIWE</sequence>
<gene>
    <name evidence="2" type="ORF">EV644_10371</name>
</gene>
<keyword evidence="1" id="KW-0812">Transmembrane</keyword>
<accession>A0ABY2BPM7</accession>
<protein>
    <recommendedName>
        <fullName evidence="4">FixH protein</fullName>
    </recommendedName>
</protein>
<feature type="transmembrane region" description="Helical" evidence="1">
    <location>
        <begin position="6"/>
        <end position="27"/>
    </location>
</feature>
<keyword evidence="3" id="KW-1185">Reference proteome</keyword>
<dbReference type="EMBL" id="SLWM01000003">
    <property type="protein sequence ID" value="TCO27374.1"/>
    <property type="molecule type" value="Genomic_DNA"/>
</dbReference>